<sequence length="271" mass="30940">MRRVLLHLGLHKTGTTAAQSFLYENRELIWPHFALLLPYKTRKFGLSGAATRHSIYGTVGTLSEFSSQTREYLATRNFGTKRGLIVSEENFSGLRPSRNIEQGYAAAPDLAACLVDAVRDRFEDQEVDITIYLSLRQRGAWLRSLWAHDLQRTREVQEFETFRTNMDHLPPLEETVSDIRKKLPSVTVTEEWLEETHLRRFGPGTPFAEFLNLPREKAQLLVPPTKSNSRLPESVLAELLTLNRSHLDEAELTRQKALVVERAKNAMVGTI</sequence>
<dbReference type="AlphaFoldDB" id="A0A0P1E521"/>
<name>A0A0P1E521_9RHOB</name>
<evidence type="ECO:0000313" key="2">
    <source>
        <dbReference type="Proteomes" id="UP000050786"/>
    </source>
</evidence>
<gene>
    <name evidence="1" type="ORF">RUM4293_02190</name>
</gene>
<evidence type="ECO:0000313" key="1">
    <source>
        <dbReference type="EMBL" id="CUH43297.1"/>
    </source>
</evidence>
<protein>
    <recommendedName>
        <fullName evidence="3">Sulfotransferase family protein</fullName>
    </recommendedName>
</protein>
<dbReference type="RefSeq" id="WP_058273328.1">
    <property type="nucleotide sequence ID" value="NZ_CYPS01000036.1"/>
</dbReference>
<dbReference type="EMBL" id="CYPS01000036">
    <property type="protein sequence ID" value="CUH43297.1"/>
    <property type="molecule type" value="Genomic_DNA"/>
</dbReference>
<organism evidence="1 2">
    <name type="scientific">Ruegeria atlantica</name>
    <dbReference type="NCBI Taxonomy" id="81569"/>
    <lineage>
        <taxon>Bacteria</taxon>
        <taxon>Pseudomonadati</taxon>
        <taxon>Pseudomonadota</taxon>
        <taxon>Alphaproteobacteria</taxon>
        <taxon>Rhodobacterales</taxon>
        <taxon>Roseobacteraceae</taxon>
        <taxon>Ruegeria</taxon>
    </lineage>
</organism>
<accession>A0A0P1E521</accession>
<evidence type="ECO:0008006" key="3">
    <source>
        <dbReference type="Google" id="ProtNLM"/>
    </source>
</evidence>
<keyword evidence="2" id="KW-1185">Reference proteome</keyword>
<dbReference type="Proteomes" id="UP000050786">
    <property type="component" value="Unassembled WGS sequence"/>
</dbReference>
<reference evidence="2" key="1">
    <citation type="submission" date="2015-09" db="EMBL/GenBank/DDBJ databases">
        <authorList>
            <person name="Rodrigo-Torres L."/>
            <person name="Arahal D.R."/>
        </authorList>
    </citation>
    <scope>NUCLEOTIDE SEQUENCE [LARGE SCALE GENOMIC DNA]</scope>
    <source>
        <strain evidence="2">CECT 4293</strain>
    </source>
</reference>
<proteinExistence type="predicted"/>